<protein>
    <submittedName>
        <fullName evidence="1">Uncharacterized protein</fullName>
    </submittedName>
</protein>
<dbReference type="AlphaFoldDB" id="A0AAN8NS41"/>
<name>A0AAN8NS41_POLSC</name>
<comment type="caution">
    <text evidence="1">The sequence shown here is derived from an EMBL/GenBank/DDBJ whole genome shotgun (WGS) entry which is preliminary data.</text>
</comment>
<dbReference type="Proteomes" id="UP001372834">
    <property type="component" value="Unassembled WGS sequence"/>
</dbReference>
<organism evidence="1 2">
    <name type="scientific">Polyplax serrata</name>
    <name type="common">Common mouse louse</name>
    <dbReference type="NCBI Taxonomy" id="468196"/>
    <lineage>
        <taxon>Eukaryota</taxon>
        <taxon>Metazoa</taxon>
        <taxon>Ecdysozoa</taxon>
        <taxon>Arthropoda</taxon>
        <taxon>Hexapoda</taxon>
        <taxon>Insecta</taxon>
        <taxon>Pterygota</taxon>
        <taxon>Neoptera</taxon>
        <taxon>Paraneoptera</taxon>
        <taxon>Psocodea</taxon>
        <taxon>Troctomorpha</taxon>
        <taxon>Phthiraptera</taxon>
        <taxon>Anoplura</taxon>
        <taxon>Polyplacidae</taxon>
        <taxon>Polyplax</taxon>
    </lineage>
</organism>
<gene>
    <name evidence="1" type="ORF">RUM43_006453</name>
</gene>
<proteinExistence type="predicted"/>
<sequence>MKKKLEEVVGASSHQVLRSENPFLKKLTFTRRGLPKGEKSYTRPQNKSEECKGCRCRQDLDEYVGVLGDPVHVRLFQIDIAVFILVPVYSVSFSSLRVPSYDYQ</sequence>
<accession>A0AAN8NS41</accession>
<dbReference type="EMBL" id="JAWJWE010000037">
    <property type="protein sequence ID" value="KAK6626147.1"/>
    <property type="molecule type" value="Genomic_DNA"/>
</dbReference>
<reference evidence="1 2" key="1">
    <citation type="submission" date="2023-10" db="EMBL/GenBank/DDBJ databases">
        <title>Genomes of two closely related lineages of the louse Polyplax serrata with different host specificities.</title>
        <authorList>
            <person name="Martinu J."/>
            <person name="Tarabai H."/>
            <person name="Stefka J."/>
            <person name="Hypsa V."/>
        </authorList>
    </citation>
    <scope>NUCLEOTIDE SEQUENCE [LARGE SCALE GENOMIC DNA]</scope>
    <source>
        <strain evidence="1">HR10_N</strain>
    </source>
</reference>
<evidence type="ECO:0000313" key="2">
    <source>
        <dbReference type="Proteomes" id="UP001372834"/>
    </source>
</evidence>
<evidence type="ECO:0000313" key="1">
    <source>
        <dbReference type="EMBL" id="KAK6626147.1"/>
    </source>
</evidence>